<protein>
    <submittedName>
        <fullName evidence="1">Uncharacterized protein</fullName>
    </submittedName>
</protein>
<reference evidence="1" key="1">
    <citation type="submission" date="2025-08" db="UniProtKB">
        <authorList>
            <consortium name="Ensembl"/>
        </authorList>
    </citation>
    <scope>IDENTIFICATION</scope>
</reference>
<dbReference type="Ensembl" id="ENSSVLT00005017570.1">
    <property type="protein sequence ID" value="ENSSVLP00005015817.1"/>
    <property type="gene ID" value="ENSSVLG00005012666.1"/>
</dbReference>
<dbReference type="AlphaFoldDB" id="A0A8D2JH67"/>
<dbReference type="OrthoDB" id="5330228at2759"/>
<organism evidence="1 2">
    <name type="scientific">Sciurus vulgaris</name>
    <name type="common">Eurasian red squirrel</name>
    <dbReference type="NCBI Taxonomy" id="55149"/>
    <lineage>
        <taxon>Eukaryota</taxon>
        <taxon>Metazoa</taxon>
        <taxon>Chordata</taxon>
        <taxon>Craniata</taxon>
        <taxon>Vertebrata</taxon>
        <taxon>Euteleostomi</taxon>
        <taxon>Mammalia</taxon>
        <taxon>Eutheria</taxon>
        <taxon>Euarchontoglires</taxon>
        <taxon>Glires</taxon>
        <taxon>Rodentia</taxon>
        <taxon>Sciuromorpha</taxon>
        <taxon>Sciuridae</taxon>
        <taxon>Sciurinae</taxon>
        <taxon>Sciurini</taxon>
        <taxon>Sciurus</taxon>
    </lineage>
</organism>
<evidence type="ECO:0000313" key="2">
    <source>
        <dbReference type="Proteomes" id="UP000694564"/>
    </source>
</evidence>
<accession>A0A8D2JH67</accession>
<name>A0A8D2JH67_SCIVU</name>
<reference evidence="1" key="2">
    <citation type="submission" date="2025-09" db="UniProtKB">
        <authorList>
            <consortium name="Ensembl"/>
        </authorList>
    </citation>
    <scope>IDENTIFICATION</scope>
</reference>
<keyword evidence="2" id="KW-1185">Reference proteome</keyword>
<proteinExistence type="predicted"/>
<dbReference type="Proteomes" id="UP000694564">
    <property type="component" value="Chromosome 10"/>
</dbReference>
<sequence length="131" mass="14586">MWPPASLITEGHTNGQSWCMQWVGMNTKWLLLEDGHRVATRGGFGITAGEITQLVECLPCMHKALGLIPGMAKKNFPSDNSSQLLCSEQNPEGQWTVKDNKARLQIGRDLISTLQFCDHSYHDCTRVNASQ</sequence>
<evidence type="ECO:0000313" key="1">
    <source>
        <dbReference type="Ensembl" id="ENSSVLP00005015817.1"/>
    </source>
</evidence>